<dbReference type="Proteomes" id="UP000814140">
    <property type="component" value="Unassembled WGS sequence"/>
</dbReference>
<dbReference type="EMBL" id="MU277332">
    <property type="protein sequence ID" value="KAI0054887.1"/>
    <property type="molecule type" value="Genomic_DNA"/>
</dbReference>
<evidence type="ECO:0000313" key="2">
    <source>
        <dbReference type="Proteomes" id="UP000814140"/>
    </source>
</evidence>
<reference evidence="1" key="2">
    <citation type="journal article" date="2022" name="New Phytol.">
        <title>Evolutionary transition to the ectomycorrhizal habit in the genomes of a hyperdiverse lineage of mushroom-forming fungi.</title>
        <authorList>
            <person name="Looney B."/>
            <person name="Miyauchi S."/>
            <person name="Morin E."/>
            <person name="Drula E."/>
            <person name="Courty P.E."/>
            <person name="Kohler A."/>
            <person name="Kuo A."/>
            <person name="LaButti K."/>
            <person name="Pangilinan J."/>
            <person name="Lipzen A."/>
            <person name="Riley R."/>
            <person name="Andreopoulos W."/>
            <person name="He G."/>
            <person name="Johnson J."/>
            <person name="Nolan M."/>
            <person name="Tritt A."/>
            <person name="Barry K.W."/>
            <person name="Grigoriev I.V."/>
            <person name="Nagy L.G."/>
            <person name="Hibbett D."/>
            <person name="Henrissat B."/>
            <person name="Matheny P.B."/>
            <person name="Labbe J."/>
            <person name="Martin F.M."/>
        </authorList>
    </citation>
    <scope>NUCLEOTIDE SEQUENCE</scope>
    <source>
        <strain evidence="1">HHB10654</strain>
    </source>
</reference>
<reference evidence="1" key="1">
    <citation type="submission" date="2021-03" db="EMBL/GenBank/DDBJ databases">
        <authorList>
            <consortium name="DOE Joint Genome Institute"/>
            <person name="Ahrendt S."/>
            <person name="Looney B.P."/>
            <person name="Miyauchi S."/>
            <person name="Morin E."/>
            <person name="Drula E."/>
            <person name="Courty P.E."/>
            <person name="Chicoki N."/>
            <person name="Fauchery L."/>
            <person name="Kohler A."/>
            <person name="Kuo A."/>
            <person name="Labutti K."/>
            <person name="Pangilinan J."/>
            <person name="Lipzen A."/>
            <person name="Riley R."/>
            <person name="Andreopoulos W."/>
            <person name="He G."/>
            <person name="Johnson J."/>
            <person name="Barry K.W."/>
            <person name="Grigoriev I.V."/>
            <person name="Nagy L."/>
            <person name="Hibbett D."/>
            <person name="Henrissat B."/>
            <person name="Matheny P.B."/>
            <person name="Labbe J."/>
            <person name="Martin F."/>
        </authorList>
    </citation>
    <scope>NUCLEOTIDE SEQUENCE</scope>
    <source>
        <strain evidence="1">HHB10654</strain>
    </source>
</reference>
<accession>A0ACB8SF78</accession>
<sequence length="260" mass="28970">MLDPAILCTVHVCLLECACILTTTSLGIQRIRALLEQSTGNVSVDRKSKDRQAVFRGTFESLGQGPRAQPVALFPEGTGLHGATYPLEYTKWAKENSDSAAKEALVIAPSSIDYMSKSKYGSYVIMEFGRPIEMDPYIERFLGEDEGSPHAAVKRLTRAIEAQLFELTINAVDWYNIGEPLRDTVYAARMAQDLLLEGEKTLNRDEYVHTSQTIPLLFSAIATSVVFKSFQVSPQPEPFDSRGRRKVMDGYLRALSRLGR</sequence>
<name>A0ACB8SF78_9AGAM</name>
<protein>
    <submittedName>
        <fullName evidence="1">Uncharacterized protein</fullName>
    </submittedName>
</protein>
<evidence type="ECO:0000313" key="1">
    <source>
        <dbReference type="EMBL" id="KAI0054887.1"/>
    </source>
</evidence>
<proteinExistence type="predicted"/>
<organism evidence="1 2">
    <name type="scientific">Artomyces pyxidatus</name>
    <dbReference type="NCBI Taxonomy" id="48021"/>
    <lineage>
        <taxon>Eukaryota</taxon>
        <taxon>Fungi</taxon>
        <taxon>Dikarya</taxon>
        <taxon>Basidiomycota</taxon>
        <taxon>Agaricomycotina</taxon>
        <taxon>Agaricomycetes</taxon>
        <taxon>Russulales</taxon>
        <taxon>Auriscalpiaceae</taxon>
        <taxon>Artomyces</taxon>
    </lineage>
</organism>
<gene>
    <name evidence="1" type="ORF">BV25DRAFT_1843336</name>
</gene>
<comment type="caution">
    <text evidence="1">The sequence shown here is derived from an EMBL/GenBank/DDBJ whole genome shotgun (WGS) entry which is preliminary data.</text>
</comment>
<keyword evidence="2" id="KW-1185">Reference proteome</keyword>